<dbReference type="EMBL" id="CAJNOK010051190">
    <property type="protein sequence ID" value="CAF1603430.1"/>
    <property type="molecule type" value="Genomic_DNA"/>
</dbReference>
<sequence length="210" mass="24390">LVQHDDIKKEIIKQDGLQLLFKCTTLEATNIDSKDKNVIIRRSLTTLWKMVCNKDIASVVKILHEEFIEKLKLMTNPTAANILWELEGKAKILDEKHHQHSQIVQNKTTKKYDLMISYSHADKIICHKLYDYLTQDKYKVWIDKTQMGGRIDEAIADSIENSHIILMCMSDTYKDSAWCQSEATYAREIGTIRLPLKLQSKLQREGWLGL</sequence>
<proteinExistence type="predicted"/>
<feature type="domain" description="TIR" evidence="1">
    <location>
        <begin position="110"/>
        <end position="210"/>
    </location>
</feature>
<evidence type="ECO:0000313" key="3">
    <source>
        <dbReference type="EMBL" id="CAF4413209.1"/>
    </source>
</evidence>
<dbReference type="GO" id="GO:0007165">
    <property type="term" value="P:signal transduction"/>
    <property type="evidence" value="ECO:0007669"/>
    <property type="project" value="InterPro"/>
</dbReference>
<dbReference type="SUPFAM" id="SSF52200">
    <property type="entry name" value="Toll/Interleukin receptor TIR domain"/>
    <property type="match status" value="1"/>
</dbReference>
<dbReference type="Proteomes" id="UP000677228">
    <property type="component" value="Unassembled WGS sequence"/>
</dbReference>
<gene>
    <name evidence="2" type="ORF">OVA965_LOCUS42239</name>
    <name evidence="3" type="ORF">TMI583_LOCUS44084</name>
</gene>
<dbReference type="PROSITE" id="PS50104">
    <property type="entry name" value="TIR"/>
    <property type="match status" value="1"/>
</dbReference>
<dbReference type="Proteomes" id="UP000682733">
    <property type="component" value="Unassembled WGS sequence"/>
</dbReference>
<accession>A0A8S2G179</accession>
<organism evidence="2 4">
    <name type="scientific">Didymodactylos carnosus</name>
    <dbReference type="NCBI Taxonomy" id="1234261"/>
    <lineage>
        <taxon>Eukaryota</taxon>
        <taxon>Metazoa</taxon>
        <taxon>Spiralia</taxon>
        <taxon>Gnathifera</taxon>
        <taxon>Rotifera</taxon>
        <taxon>Eurotatoria</taxon>
        <taxon>Bdelloidea</taxon>
        <taxon>Philodinida</taxon>
        <taxon>Philodinidae</taxon>
        <taxon>Didymodactylos</taxon>
    </lineage>
</organism>
<comment type="caution">
    <text evidence="2">The sequence shown here is derived from an EMBL/GenBank/DDBJ whole genome shotgun (WGS) entry which is preliminary data.</text>
</comment>
<protein>
    <recommendedName>
        <fullName evidence="1">TIR domain-containing protein</fullName>
    </recommendedName>
</protein>
<name>A0A8S2G179_9BILA</name>
<dbReference type="PANTHER" id="PTHR46270">
    <property type="entry name" value="ARMADILLO-TYPE FOLD-RELATED"/>
    <property type="match status" value="1"/>
</dbReference>
<dbReference type="InterPro" id="IPR000157">
    <property type="entry name" value="TIR_dom"/>
</dbReference>
<dbReference type="Gene3D" id="3.40.50.10140">
    <property type="entry name" value="Toll/interleukin-1 receptor homology (TIR) domain"/>
    <property type="match status" value="1"/>
</dbReference>
<evidence type="ECO:0000313" key="4">
    <source>
        <dbReference type="Proteomes" id="UP000677228"/>
    </source>
</evidence>
<dbReference type="PANTHER" id="PTHR46270:SF2">
    <property type="entry name" value="TIR DOMAIN-CONTAINING PROTEIN"/>
    <property type="match status" value="1"/>
</dbReference>
<evidence type="ECO:0000259" key="1">
    <source>
        <dbReference type="PROSITE" id="PS50104"/>
    </source>
</evidence>
<feature type="non-terminal residue" evidence="2">
    <location>
        <position position="1"/>
    </location>
</feature>
<reference evidence="2" key="1">
    <citation type="submission" date="2021-02" db="EMBL/GenBank/DDBJ databases">
        <authorList>
            <person name="Nowell W R."/>
        </authorList>
    </citation>
    <scope>NUCLEOTIDE SEQUENCE</scope>
</reference>
<dbReference type="InterPro" id="IPR035897">
    <property type="entry name" value="Toll_tir_struct_dom_sf"/>
</dbReference>
<dbReference type="EMBL" id="CAJOBA010075065">
    <property type="protein sequence ID" value="CAF4413209.1"/>
    <property type="molecule type" value="Genomic_DNA"/>
</dbReference>
<dbReference type="Pfam" id="PF13676">
    <property type="entry name" value="TIR_2"/>
    <property type="match status" value="1"/>
</dbReference>
<dbReference type="AlphaFoldDB" id="A0A8S2G179"/>
<evidence type="ECO:0000313" key="2">
    <source>
        <dbReference type="EMBL" id="CAF1603430.1"/>
    </source>
</evidence>